<feature type="compositionally biased region" description="Basic and acidic residues" evidence="1">
    <location>
        <begin position="45"/>
        <end position="59"/>
    </location>
</feature>
<organism evidence="4">
    <name type="scientific">Nippostrongylus brasiliensis</name>
    <name type="common">Rat hookworm</name>
    <dbReference type="NCBI Taxonomy" id="27835"/>
    <lineage>
        <taxon>Eukaryota</taxon>
        <taxon>Metazoa</taxon>
        <taxon>Ecdysozoa</taxon>
        <taxon>Nematoda</taxon>
        <taxon>Chromadorea</taxon>
        <taxon>Rhabditida</taxon>
        <taxon>Rhabditina</taxon>
        <taxon>Rhabditomorpha</taxon>
        <taxon>Strongyloidea</taxon>
        <taxon>Heligmosomidae</taxon>
        <taxon>Nippostrongylus</taxon>
    </lineage>
</organism>
<evidence type="ECO:0000313" key="2">
    <source>
        <dbReference type="EMBL" id="VDL68649.1"/>
    </source>
</evidence>
<dbReference type="AlphaFoldDB" id="A0A0N4XRA7"/>
<gene>
    <name evidence="2" type="ORF">NBR_LOCUS5060</name>
</gene>
<feature type="compositionally biased region" description="Basic and acidic residues" evidence="1">
    <location>
        <begin position="83"/>
        <end position="114"/>
    </location>
</feature>
<reference evidence="4" key="1">
    <citation type="submission" date="2017-02" db="UniProtKB">
        <authorList>
            <consortium name="WormBaseParasite"/>
        </authorList>
    </citation>
    <scope>IDENTIFICATION</scope>
</reference>
<protein>
    <submittedName>
        <fullName evidence="2 4">Uncharacterized protein</fullName>
    </submittedName>
</protein>
<keyword evidence="3" id="KW-1185">Reference proteome</keyword>
<name>A0A0N4XRA7_NIPBR</name>
<evidence type="ECO:0000256" key="1">
    <source>
        <dbReference type="SAM" id="MobiDB-lite"/>
    </source>
</evidence>
<dbReference type="Proteomes" id="UP000271162">
    <property type="component" value="Unassembled WGS sequence"/>
</dbReference>
<reference evidence="2 3" key="2">
    <citation type="submission" date="2018-11" db="EMBL/GenBank/DDBJ databases">
        <authorList>
            <consortium name="Pathogen Informatics"/>
        </authorList>
    </citation>
    <scope>NUCLEOTIDE SEQUENCE [LARGE SCALE GENOMIC DNA]</scope>
</reference>
<dbReference type="WBParaSite" id="NBR_0000505901-mRNA-1">
    <property type="protein sequence ID" value="NBR_0000505901-mRNA-1"/>
    <property type="gene ID" value="NBR_0000505901"/>
</dbReference>
<feature type="region of interest" description="Disordered" evidence="1">
    <location>
        <begin position="40"/>
        <end position="123"/>
    </location>
</feature>
<accession>A0A0N4XRA7</accession>
<proteinExistence type="predicted"/>
<evidence type="ECO:0000313" key="3">
    <source>
        <dbReference type="Proteomes" id="UP000271162"/>
    </source>
</evidence>
<evidence type="ECO:0000313" key="4">
    <source>
        <dbReference type="WBParaSite" id="NBR_0000505901-mRNA-1"/>
    </source>
</evidence>
<dbReference type="EMBL" id="UYSL01011064">
    <property type="protein sequence ID" value="VDL68649.1"/>
    <property type="molecule type" value="Genomic_DNA"/>
</dbReference>
<sequence>MLALEKPPRIARYGMKLKYLSGSMGILLLLLHGIVENVGSANSWHGDKTSYEDVRRGGEGDSIPGSPRRKKRDNQANANRSCLKKEALRVSRGGSRERTRSRNEDGTRGRIGDRKRVKRNSKI</sequence>